<dbReference type="SMART" id="SM00871">
    <property type="entry name" value="AraC_E_bind"/>
    <property type="match status" value="1"/>
</dbReference>
<name>A0A2S0NGB4_9HYPH</name>
<dbReference type="SUPFAM" id="SSF55136">
    <property type="entry name" value="Probable bacterial effector-binding domain"/>
    <property type="match status" value="1"/>
</dbReference>
<evidence type="ECO:0000313" key="2">
    <source>
        <dbReference type="EMBL" id="AVO47178.1"/>
    </source>
</evidence>
<organism evidence="2 3">
    <name type="scientific">Phreatobacter cathodiphilus</name>
    <dbReference type="NCBI Taxonomy" id="1868589"/>
    <lineage>
        <taxon>Bacteria</taxon>
        <taxon>Pseudomonadati</taxon>
        <taxon>Pseudomonadota</taxon>
        <taxon>Alphaproteobacteria</taxon>
        <taxon>Hyphomicrobiales</taxon>
        <taxon>Phreatobacteraceae</taxon>
        <taxon>Phreatobacter</taxon>
    </lineage>
</organism>
<dbReference type="Proteomes" id="UP000237889">
    <property type="component" value="Chromosome"/>
</dbReference>
<dbReference type="Gene3D" id="3.20.80.10">
    <property type="entry name" value="Regulatory factor, effector binding domain"/>
    <property type="match status" value="1"/>
</dbReference>
<evidence type="ECO:0000313" key="3">
    <source>
        <dbReference type="Proteomes" id="UP000237889"/>
    </source>
</evidence>
<dbReference type="InterPro" id="IPR029442">
    <property type="entry name" value="GyrI-like"/>
</dbReference>
<sequence length="166" mass="18032">MLPSDEAVQAAGFGDEVTLTARPALVLAGKTTWDDLYGTFRKAITELKAIAAREGAEMTGPPMIRFVSSSDDAVDFEAILPVREAAKPAAAYAPAKPGETPAGKAMRFVHHGGYDTMEQTYDEITNHLDERSIVAEDAFVEEYVRDPDVTPETGMATFIYVFPKTN</sequence>
<keyword evidence="3" id="KW-1185">Reference proteome</keyword>
<dbReference type="Pfam" id="PF06445">
    <property type="entry name" value="GyrI-like"/>
    <property type="match status" value="1"/>
</dbReference>
<dbReference type="KEGG" id="phr:C6569_20195"/>
<gene>
    <name evidence="2" type="ORF">C6569_20195</name>
</gene>
<dbReference type="InterPro" id="IPR011256">
    <property type="entry name" value="Reg_factor_effector_dom_sf"/>
</dbReference>
<accession>A0A2S0NGB4</accession>
<proteinExistence type="predicted"/>
<dbReference type="EMBL" id="CP027668">
    <property type="protein sequence ID" value="AVO47178.1"/>
    <property type="molecule type" value="Genomic_DNA"/>
</dbReference>
<evidence type="ECO:0000259" key="1">
    <source>
        <dbReference type="SMART" id="SM00871"/>
    </source>
</evidence>
<dbReference type="InterPro" id="IPR010499">
    <property type="entry name" value="AraC_E-bd"/>
</dbReference>
<protein>
    <recommendedName>
        <fullName evidence="1">AraC effector-binding domain-containing protein</fullName>
    </recommendedName>
</protein>
<reference evidence="2 3" key="1">
    <citation type="submission" date="2018-03" db="EMBL/GenBank/DDBJ databases">
        <title>Genome sequencing of Phreatobacter sp.</title>
        <authorList>
            <person name="Kim S.-J."/>
            <person name="Heo J."/>
            <person name="Kwon S.-W."/>
        </authorList>
    </citation>
    <scope>NUCLEOTIDE SEQUENCE [LARGE SCALE GENOMIC DNA]</scope>
    <source>
        <strain evidence="2 3">S-12</strain>
    </source>
</reference>
<feature type="domain" description="AraC effector-binding" evidence="1">
    <location>
        <begin position="15"/>
        <end position="164"/>
    </location>
</feature>
<dbReference type="AlphaFoldDB" id="A0A2S0NGB4"/>